<evidence type="ECO:0000259" key="2">
    <source>
        <dbReference type="Pfam" id="PF21113"/>
    </source>
</evidence>
<dbReference type="RefSeq" id="WP_250139955.1">
    <property type="nucleotide sequence ID" value="NZ_JALIQP010000002.1"/>
</dbReference>
<dbReference type="InterPro" id="IPR048068">
    <property type="entry name" value="LarA-like"/>
</dbReference>
<keyword evidence="4" id="KW-1185">Reference proteome</keyword>
<dbReference type="Pfam" id="PF21113">
    <property type="entry name" value="LarA_C"/>
    <property type="match status" value="1"/>
</dbReference>
<comment type="caution">
    <text evidence="3">The sequence shown here is derived from an EMBL/GenBank/DDBJ whole genome shotgun (WGS) entry which is preliminary data.</text>
</comment>
<feature type="domain" description="Lactate racemase C-terminal" evidence="2">
    <location>
        <begin position="268"/>
        <end position="395"/>
    </location>
</feature>
<evidence type="ECO:0000259" key="1">
    <source>
        <dbReference type="Pfam" id="PF09861"/>
    </source>
</evidence>
<gene>
    <name evidence="3" type="ORF">ACFO5R_15675</name>
</gene>
<evidence type="ECO:0000313" key="4">
    <source>
        <dbReference type="Proteomes" id="UP001595898"/>
    </source>
</evidence>
<dbReference type="InterPro" id="IPR018657">
    <property type="entry name" value="LarA-like_N"/>
</dbReference>
<accession>A0ABD5PSQ8</accession>
<evidence type="ECO:0000313" key="3">
    <source>
        <dbReference type="EMBL" id="MFC4543369.1"/>
    </source>
</evidence>
<dbReference type="InterPro" id="IPR043166">
    <property type="entry name" value="LarA-like_C"/>
</dbReference>
<dbReference type="Pfam" id="PF09861">
    <property type="entry name" value="Lar_N"/>
    <property type="match status" value="1"/>
</dbReference>
<sequence>MELPLGDGTIEPRLDHCDVTIADPPGGETVDVRTAAERALDDPLGPSLADRVDPADEVAIVVTDVTRTAPDDVLLDVLLDRLADAGIGREQVTVVIGLGLHRPMTDEEIEAMLGPHADLAVNHDPESVVQVGTVGEDDVPVEIGAPVANADAVLSTGVVEPHQYAGFSGGAKTVAIGAGSESLIRYTHGPEMLARDGVRLGRVEGNPFRETIDAAGDLLGLDFSLNLTHGPAGVLGVRAGEGRRIVRELASIAREALSVPIDRDFDAVVCGVGAPKDANLYQATRGATYVALGDRNPLRESGRLVVPAALPEGAGVGMGEQRFYRRLREADDAESLYETMREGYEPGAQRAFVVARVLRDHDCYVTNSDAPAVVEECLMHAEDDVADAIDPGSEVLVVPDALNTLLVDAT</sequence>
<dbReference type="AlphaFoldDB" id="A0ABD5PSQ8"/>
<dbReference type="EMBL" id="JBHSFA010000007">
    <property type="protein sequence ID" value="MFC4543369.1"/>
    <property type="molecule type" value="Genomic_DNA"/>
</dbReference>
<reference evidence="3 4" key="1">
    <citation type="journal article" date="2019" name="Int. J. Syst. Evol. Microbiol.">
        <title>The Global Catalogue of Microorganisms (GCM) 10K type strain sequencing project: providing services to taxonomists for standard genome sequencing and annotation.</title>
        <authorList>
            <consortium name="The Broad Institute Genomics Platform"/>
            <consortium name="The Broad Institute Genome Sequencing Center for Infectious Disease"/>
            <person name="Wu L."/>
            <person name="Ma J."/>
        </authorList>
    </citation>
    <scope>NUCLEOTIDE SEQUENCE [LARGE SCALE GENOMIC DNA]</scope>
    <source>
        <strain evidence="3 4">WLHS5</strain>
    </source>
</reference>
<dbReference type="PANTHER" id="PTHR33171:SF17">
    <property type="entry name" value="LARA-LIKE N-TERMINAL DOMAIN-CONTAINING PROTEIN"/>
    <property type="match status" value="1"/>
</dbReference>
<organism evidence="3 4">
    <name type="scientific">Halosolutus amylolyticus</name>
    <dbReference type="NCBI Taxonomy" id="2932267"/>
    <lineage>
        <taxon>Archaea</taxon>
        <taxon>Methanobacteriati</taxon>
        <taxon>Methanobacteriota</taxon>
        <taxon>Stenosarchaea group</taxon>
        <taxon>Halobacteria</taxon>
        <taxon>Halobacteriales</taxon>
        <taxon>Natrialbaceae</taxon>
        <taxon>Halosolutus</taxon>
    </lineage>
</organism>
<dbReference type="Gene3D" id="3.90.226.30">
    <property type="match status" value="1"/>
</dbReference>
<proteinExistence type="predicted"/>
<dbReference type="InterPro" id="IPR048520">
    <property type="entry name" value="LarA_C"/>
</dbReference>
<name>A0ABD5PSQ8_9EURY</name>
<dbReference type="Proteomes" id="UP001595898">
    <property type="component" value="Unassembled WGS sequence"/>
</dbReference>
<dbReference type="PANTHER" id="PTHR33171">
    <property type="entry name" value="LAR_N DOMAIN-CONTAINING PROTEIN"/>
    <property type="match status" value="1"/>
</dbReference>
<feature type="domain" description="LarA-like N-terminal" evidence="1">
    <location>
        <begin position="29"/>
        <end position="195"/>
    </location>
</feature>
<dbReference type="Gene3D" id="3.40.50.11440">
    <property type="match status" value="1"/>
</dbReference>
<protein>
    <submittedName>
        <fullName evidence="3">Lactate racemase domain-containing protein</fullName>
    </submittedName>
</protein>